<sequence>PMVIDPAPYVESLPDKVFMRRVPLRPNNGGTSG</sequence>
<dbReference type="EMBL" id="LXQA011004642">
    <property type="protein sequence ID" value="MCI80845.1"/>
    <property type="molecule type" value="Genomic_DNA"/>
</dbReference>
<evidence type="ECO:0000313" key="2">
    <source>
        <dbReference type="Proteomes" id="UP000265520"/>
    </source>
</evidence>
<accession>A0A392V1K2</accession>
<reference evidence="1 2" key="1">
    <citation type="journal article" date="2018" name="Front. Plant Sci.">
        <title>Red Clover (Trifolium pratense) and Zigzag Clover (T. medium) - A Picture of Genomic Similarities and Differences.</title>
        <authorList>
            <person name="Dluhosova J."/>
            <person name="Istvanek J."/>
            <person name="Nedelnik J."/>
            <person name="Repkova J."/>
        </authorList>
    </citation>
    <scope>NUCLEOTIDE SEQUENCE [LARGE SCALE GENOMIC DNA]</scope>
    <source>
        <strain evidence="2">cv. 10/8</strain>
        <tissue evidence="1">Leaf</tissue>
    </source>
</reference>
<organism evidence="1 2">
    <name type="scientific">Trifolium medium</name>
    <dbReference type="NCBI Taxonomy" id="97028"/>
    <lineage>
        <taxon>Eukaryota</taxon>
        <taxon>Viridiplantae</taxon>
        <taxon>Streptophyta</taxon>
        <taxon>Embryophyta</taxon>
        <taxon>Tracheophyta</taxon>
        <taxon>Spermatophyta</taxon>
        <taxon>Magnoliopsida</taxon>
        <taxon>eudicotyledons</taxon>
        <taxon>Gunneridae</taxon>
        <taxon>Pentapetalae</taxon>
        <taxon>rosids</taxon>
        <taxon>fabids</taxon>
        <taxon>Fabales</taxon>
        <taxon>Fabaceae</taxon>
        <taxon>Papilionoideae</taxon>
        <taxon>50 kb inversion clade</taxon>
        <taxon>NPAAA clade</taxon>
        <taxon>Hologalegina</taxon>
        <taxon>IRL clade</taxon>
        <taxon>Trifolieae</taxon>
        <taxon>Trifolium</taxon>
    </lineage>
</organism>
<feature type="non-terminal residue" evidence="1">
    <location>
        <position position="1"/>
    </location>
</feature>
<comment type="caution">
    <text evidence="1">The sequence shown here is derived from an EMBL/GenBank/DDBJ whole genome shotgun (WGS) entry which is preliminary data.</text>
</comment>
<name>A0A392V1K2_9FABA</name>
<keyword evidence="2" id="KW-1185">Reference proteome</keyword>
<dbReference type="AlphaFoldDB" id="A0A392V1K2"/>
<proteinExistence type="predicted"/>
<evidence type="ECO:0000313" key="1">
    <source>
        <dbReference type="EMBL" id="MCI80845.1"/>
    </source>
</evidence>
<protein>
    <submittedName>
        <fullName evidence="1">Uncharacterized protein</fullName>
    </submittedName>
</protein>
<dbReference type="Proteomes" id="UP000265520">
    <property type="component" value="Unassembled WGS sequence"/>
</dbReference>